<dbReference type="EMBL" id="AMZH03003436">
    <property type="protein sequence ID" value="RRT72330.1"/>
    <property type="molecule type" value="Genomic_DNA"/>
</dbReference>
<gene>
    <name evidence="2" type="ORF">B296_00005165</name>
</gene>
<proteinExistence type="predicted"/>
<dbReference type="Proteomes" id="UP000287651">
    <property type="component" value="Unassembled WGS sequence"/>
</dbReference>
<evidence type="ECO:0000256" key="1">
    <source>
        <dbReference type="SAM" id="MobiDB-lite"/>
    </source>
</evidence>
<dbReference type="AlphaFoldDB" id="A0A427A7Z1"/>
<organism evidence="2 3">
    <name type="scientific">Ensete ventricosum</name>
    <name type="common">Abyssinian banana</name>
    <name type="synonym">Musa ensete</name>
    <dbReference type="NCBI Taxonomy" id="4639"/>
    <lineage>
        <taxon>Eukaryota</taxon>
        <taxon>Viridiplantae</taxon>
        <taxon>Streptophyta</taxon>
        <taxon>Embryophyta</taxon>
        <taxon>Tracheophyta</taxon>
        <taxon>Spermatophyta</taxon>
        <taxon>Magnoliopsida</taxon>
        <taxon>Liliopsida</taxon>
        <taxon>Zingiberales</taxon>
        <taxon>Musaceae</taxon>
        <taxon>Ensete</taxon>
    </lineage>
</organism>
<evidence type="ECO:0000313" key="2">
    <source>
        <dbReference type="EMBL" id="RRT72330.1"/>
    </source>
</evidence>
<feature type="region of interest" description="Disordered" evidence="1">
    <location>
        <begin position="1"/>
        <end position="20"/>
    </location>
</feature>
<sequence>MAWPPARGRPTAAKASPQGRQVVACRGHACGQKRRLQGLPLIASRGSARPRPVCRGEAPVEVPPAGVEPAVSGQGNCRLCRGINDDDSAMRVIEGLEHPFKKRIILTLRICEILRSVLCIEFRKHPQ</sequence>
<comment type="caution">
    <text evidence="2">The sequence shown here is derived from an EMBL/GenBank/DDBJ whole genome shotgun (WGS) entry which is preliminary data.</text>
</comment>
<evidence type="ECO:0000313" key="3">
    <source>
        <dbReference type="Proteomes" id="UP000287651"/>
    </source>
</evidence>
<accession>A0A427A7Z1</accession>
<protein>
    <submittedName>
        <fullName evidence="2">Uncharacterized protein</fullName>
    </submittedName>
</protein>
<reference evidence="2 3" key="1">
    <citation type="journal article" date="2014" name="Agronomy (Basel)">
        <title>A Draft Genome Sequence for Ensete ventricosum, the Drought-Tolerant Tree Against Hunger.</title>
        <authorList>
            <person name="Harrison J."/>
            <person name="Moore K.A."/>
            <person name="Paszkiewicz K."/>
            <person name="Jones T."/>
            <person name="Grant M."/>
            <person name="Ambacheew D."/>
            <person name="Muzemil S."/>
            <person name="Studholme D.J."/>
        </authorList>
    </citation>
    <scope>NUCLEOTIDE SEQUENCE [LARGE SCALE GENOMIC DNA]</scope>
</reference>
<name>A0A427A7Z1_ENSVE</name>